<gene>
    <name evidence="1" type="ORF">X975_22610</name>
</gene>
<dbReference type="GO" id="GO:0045332">
    <property type="term" value="P:phospholipid translocation"/>
    <property type="evidence" value="ECO:0007669"/>
    <property type="project" value="TreeGrafter"/>
</dbReference>
<dbReference type="PANTHER" id="PTHR24092">
    <property type="entry name" value="PROBABLE PHOSPHOLIPID-TRANSPORTING ATPASE"/>
    <property type="match status" value="1"/>
</dbReference>
<sequence length="76" mass="8546">MCYIETANLDGETNLKIRQGLPQTAPWLTPRDLERLRGTIECEPPNRHLYEFTGNLRISGKQALPLGADQLLLRGA</sequence>
<evidence type="ECO:0000313" key="1">
    <source>
        <dbReference type="EMBL" id="KFM79094.1"/>
    </source>
</evidence>
<dbReference type="PANTHER" id="PTHR24092:SF150">
    <property type="entry name" value="PHOSPHOLIPID-TRANSPORTING ATPASE"/>
    <property type="match status" value="1"/>
</dbReference>
<reference evidence="1 2" key="1">
    <citation type="submission" date="2013-11" db="EMBL/GenBank/DDBJ databases">
        <title>Genome sequencing of Stegodyphus mimosarum.</title>
        <authorList>
            <person name="Bechsgaard J."/>
        </authorList>
    </citation>
    <scope>NUCLEOTIDE SEQUENCE [LARGE SCALE GENOMIC DNA]</scope>
</reference>
<dbReference type="GO" id="GO:0005802">
    <property type="term" value="C:trans-Golgi network"/>
    <property type="evidence" value="ECO:0007669"/>
    <property type="project" value="TreeGrafter"/>
</dbReference>
<evidence type="ECO:0000313" key="2">
    <source>
        <dbReference type="Proteomes" id="UP000054359"/>
    </source>
</evidence>
<accession>A0A087UP05</accession>
<dbReference type="OrthoDB" id="6607863at2759"/>
<keyword evidence="2" id="KW-1185">Reference proteome</keyword>
<name>A0A087UP05_STEMI</name>
<dbReference type="EMBL" id="KK120812">
    <property type="protein sequence ID" value="KFM79094.1"/>
    <property type="molecule type" value="Genomic_DNA"/>
</dbReference>
<dbReference type="GO" id="GO:0140326">
    <property type="term" value="F:ATPase-coupled intramembrane lipid transporter activity"/>
    <property type="evidence" value="ECO:0007669"/>
    <property type="project" value="TreeGrafter"/>
</dbReference>
<proteinExistence type="predicted"/>
<dbReference type="Proteomes" id="UP000054359">
    <property type="component" value="Unassembled WGS sequence"/>
</dbReference>
<organism evidence="1 2">
    <name type="scientific">Stegodyphus mimosarum</name>
    <name type="common">African social velvet spider</name>
    <dbReference type="NCBI Taxonomy" id="407821"/>
    <lineage>
        <taxon>Eukaryota</taxon>
        <taxon>Metazoa</taxon>
        <taxon>Ecdysozoa</taxon>
        <taxon>Arthropoda</taxon>
        <taxon>Chelicerata</taxon>
        <taxon>Arachnida</taxon>
        <taxon>Araneae</taxon>
        <taxon>Araneomorphae</taxon>
        <taxon>Entelegynae</taxon>
        <taxon>Eresoidea</taxon>
        <taxon>Eresidae</taxon>
        <taxon>Stegodyphus</taxon>
    </lineage>
</organism>
<dbReference type="AlphaFoldDB" id="A0A087UP05"/>
<dbReference type="GO" id="GO:0005886">
    <property type="term" value="C:plasma membrane"/>
    <property type="evidence" value="ECO:0007669"/>
    <property type="project" value="TreeGrafter"/>
</dbReference>
<feature type="non-terminal residue" evidence="1">
    <location>
        <position position="76"/>
    </location>
</feature>
<dbReference type="STRING" id="407821.A0A087UP05"/>
<protein>
    <submittedName>
        <fullName evidence="1">Putative phospholipid-transporting ATPase IA</fullName>
    </submittedName>
</protein>